<keyword evidence="3" id="KW-1185">Reference proteome</keyword>
<dbReference type="EMBL" id="BPQQ01000056">
    <property type="protein sequence ID" value="GJE02466.1"/>
    <property type="molecule type" value="Genomic_DNA"/>
</dbReference>
<reference evidence="2" key="1">
    <citation type="journal article" date="2021" name="Front. Microbiol.">
        <title>Comprehensive Comparative Genomics and Phenotyping of Methylobacterium Species.</title>
        <authorList>
            <person name="Alessa O."/>
            <person name="Ogura Y."/>
            <person name="Fujitani Y."/>
            <person name="Takami H."/>
            <person name="Hayashi T."/>
            <person name="Sahin N."/>
            <person name="Tani A."/>
        </authorList>
    </citation>
    <scope>NUCLEOTIDE SEQUENCE</scope>
    <source>
        <strain evidence="2">DSM 17168</strain>
    </source>
</reference>
<comment type="caution">
    <text evidence="2">The sequence shown here is derived from an EMBL/GenBank/DDBJ whole genome shotgun (WGS) entry which is preliminary data.</text>
</comment>
<evidence type="ECO:0000313" key="2">
    <source>
        <dbReference type="EMBL" id="GJE02466.1"/>
    </source>
</evidence>
<reference evidence="2" key="2">
    <citation type="submission" date="2021-08" db="EMBL/GenBank/DDBJ databases">
        <authorList>
            <person name="Tani A."/>
            <person name="Ola A."/>
            <person name="Ogura Y."/>
            <person name="Katsura K."/>
            <person name="Hayashi T."/>
        </authorList>
    </citation>
    <scope>NUCLEOTIDE SEQUENCE</scope>
    <source>
        <strain evidence="2">DSM 17168</strain>
    </source>
</reference>
<protein>
    <submittedName>
        <fullName evidence="2">Uncharacterized protein</fullName>
    </submittedName>
</protein>
<evidence type="ECO:0000256" key="1">
    <source>
        <dbReference type="SAM" id="MobiDB-lite"/>
    </source>
</evidence>
<accession>A0ABQ4SLB0</accession>
<organism evidence="2 3">
    <name type="scientific">Methylobacterium isbiliense</name>
    <dbReference type="NCBI Taxonomy" id="315478"/>
    <lineage>
        <taxon>Bacteria</taxon>
        <taxon>Pseudomonadati</taxon>
        <taxon>Pseudomonadota</taxon>
        <taxon>Alphaproteobacteria</taxon>
        <taxon>Hyphomicrobiales</taxon>
        <taxon>Methylobacteriaceae</taxon>
        <taxon>Methylobacterium</taxon>
    </lineage>
</organism>
<sequence>MAMPATGRRRGTPASISDSEAPQTEAIEEEPFDSVISDTTRIV</sequence>
<dbReference type="Proteomes" id="UP001055153">
    <property type="component" value="Unassembled WGS sequence"/>
</dbReference>
<name>A0ABQ4SLB0_9HYPH</name>
<evidence type="ECO:0000313" key="3">
    <source>
        <dbReference type="Proteomes" id="UP001055153"/>
    </source>
</evidence>
<feature type="region of interest" description="Disordered" evidence="1">
    <location>
        <begin position="1"/>
        <end position="43"/>
    </location>
</feature>
<gene>
    <name evidence="2" type="ORF">GMJLKIPL_4415</name>
</gene>
<proteinExistence type="predicted"/>